<feature type="compositionally biased region" description="Basic and acidic residues" evidence="9">
    <location>
        <begin position="3564"/>
        <end position="3587"/>
    </location>
</feature>
<feature type="compositionally biased region" description="Basic and acidic residues" evidence="9">
    <location>
        <begin position="3809"/>
        <end position="3858"/>
    </location>
</feature>
<comment type="subcellular location">
    <subcellularLocation>
        <location evidence="1">Nucleus</location>
        <location evidence="1">Nucleolus</location>
    </subcellularLocation>
    <subcellularLocation>
        <location evidence="2">Nucleus</location>
        <location evidence="2">Nucleoplasm</location>
    </subcellularLocation>
</comment>
<accession>A0A8R1YHG4</accession>
<evidence type="ECO:0000256" key="9">
    <source>
        <dbReference type="SAM" id="MobiDB-lite"/>
    </source>
</evidence>
<feature type="compositionally biased region" description="Acidic residues" evidence="9">
    <location>
        <begin position="3877"/>
        <end position="3898"/>
    </location>
</feature>
<dbReference type="Pfam" id="PF17867">
    <property type="entry name" value="AAA_lid_7"/>
    <property type="match status" value="2"/>
</dbReference>
<dbReference type="SUPFAM" id="SSF52540">
    <property type="entry name" value="P-loop containing nucleoside triphosphate hydrolases"/>
    <property type="match status" value="6"/>
</dbReference>
<evidence type="ECO:0000256" key="5">
    <source>
        <dbReference type="ARBA" id="ARBA00022741"/>
    </source>
</evidence>
<dbReference type="GO" id="GO:0016887">
    <property type="term" value="F:ATP hydrolysis activity"/>
    <property type="evidence" value="ECO:0000318"/>
    <property type="project" value="GO_Central"/>
</dbReference>
<evidence type="ECO:0000259" key="10">
    <source>
        <dbReference type="SMART" id="SM00382"/>
    </source>
</evidence>
<feature type="compositionally biased region" description="Acidic residues" evidence="9">
    <location>
        <begin position="3543"/>
        <end position="3563"/>
    </location>
</feature>
<gene>
    <name evidence="11" type="primary">WBGene00112409</name>
</gene>
<feature type="domain" description="AAA+ ATPase" evidence="10">
    <location>
        <begin position="372"/>
        <end position="586"/>
    </location>
</feature>
<evidence type="ECO:0000313" key="12">
    <source>
        <dbReference type="Proteomes" id="UP000005239"/>
    </source>
</evidence>
<evidence type="ECO:0000256" key="6">
    <source>
        <dbReference type="ARBA" id="ARBA00022840"/>
    </source>
</evidence>
<keyword evidence="6" id="KW-0067">ATP-binding</keyword>
<organism evidence="11 12">
    <name type="scientific">Pristionchus pacificus</name>
    <name type="common">Parasitic nematode worm</name>
    <dbReference type="NCBI Taxonomy" id="54126"/>
    <lineage>
        <taxon>Eukaryota</taxon>
        <taxon>Metazoa</taxon>
        <taxon>Ecdysozoa</taxon>
        <taxon>Nematoda</taxon>
        <taxon>Chromadorea</taxon>
        <taxon>Rhabditida</taxon>
        <taxon>Rhabditina</taxon>
        <taxon>Diplogasteromorpha</taxon>
        <taxon>Diplogasteroidea</taxon>
        <taxon>Neodiplogasteridae</taxon>
        <taxon>Pristionchus</taxon>
    </lineage>
</organism>
<feature type="region of interest" description="Disordered" evidence="9">
    <location>
        <begin position="3512"/>
        <end position="3905"/>
    </location>
</feature>
<dbReference type="PANTHER" id="PTHR48103:SF2">
    <property type="entry name" value="MIDASIN"/>
    <property type="match status" value="1"/>
</dbReference>
<dbReference type="GO" id="GO:0005524">
    <property type="term" value="F:ATP binding"/>
    <property type="evidence" value="ECO:0007669"/>
    <property type="project" value="UniProtKB-KW"/>
</dbReference>
<dbReference type="GO" id="GO:0005730">
    <property type="term" value="C:nucleolus"/>
    <property type="evidence" value="ECO:0007669"/>
    <property type="project" value="UniProtKB-SubCell"/>
</dbReference>
<feature type="compositionally biased region" description="Basic and acidic residues" evidence="9">
    <location>
        <begin position="3627"/>
        <end position="3652"/>
    </location>
</feature>
<evidence type="ECO:0000256" key="8">
    <source>
        <dbReference type="ARBA" id="ARBA00023242"/>
    </source>
</evidence>
<dbReference type="Proteomes" id="UP000005239">
    <property type="component" value="Unassembled WGS sequence"/>
</dbReference>
<dbReference type="FunFam" id="3.40.50.300:FF:000142">
    <property type="entry name" value="Midasin"/>
    <property type="match status" value="3"/>
</dbReference>
<keyword evidence="7" id="KW-0143">Chaperone</keyword>
<accession>A0A2A6BI58</accession>
<dbReference type="InterPro" id="IPR003593">
    <property type="entry name" value="AAA+_ATPase"/>
</dbReference>
<dbReference type="InterPro" id="IPR025662">
    <property type="entry name" value="Sigma_54_int_dom_ATP-bd_1"/>
</dbReference>
<feature type="compositionally biased region" description="Acidic residues" evidence="9">
    <location>
        <begin position="3738"/>
        <end position="3768"/>
    </location>
</feature>
<feature type="domain" description="AAA+ ATPase" evidence="10">
    <location>
        <begin position="69"/>
        <end position="230"/>
    </location>
</feature>
<dbReference type="SMART" id="SM00382">
    <property type="entry name" value="AAA"/>
    <property type="match status" value="5"/>
</dbReference>
<evidence type="ECO:0000256" key="7">
    <source>
        <dbReference type="ARBA" id="ARBA00023186"/>
    </source>
</evidence>
<dbReference type="InterPro" id="IPR027417">
    <property type="entry name" value="P-loop_NTPase"/>
</dbReference>
<dbReference type="InterPro" id="IPR040848">
    <property type="entry name" value="AAA_lid_7"/>
</dbReference>
<dbReference type="Pfam" id="PF17865">
    <property type="entry name" value="AAA_lid_5"/>
    <property type="match status" value="1"/>
</dbReference>
<evidence type="ECO:0000313" key="11">
    <source>
        <dbReference type="EnsemblMetazoa" id="PPA22855.1"/>
    </source>
</evidence>
<evidence type="ECO:0000256" key="3">
    <source>
        <dbReference type="ARBA" id="ARBA00007188"/>
    </source>
</evidence>
<dbReference type="GO" id="GO:0005654">
    <property type="term" value="C:nucleoplasm"/>
    <property type="evidence" value="ECO:0007669"/>
    <property type="project" value="UniProtKB-SubCell"/>
</dbReference>
<dbReference type="PROSITE" id="PS00675">
    <property type="entry name" value="SIGMA54_INTERACT_1"/>
    <property type="match status" value="1"/>
</dbReference>
<feature type="compositionally biased region" description="Acidic residues" evidence="9">
    <location>
        <begin position="3720"/>
        <end position="3730"/>
    </location>
</feature>
<evidence type="ECO:0000256" key="4">
    <source>
        <dbReference type="ARBA" id="ARBA00017143"/>
    </source>
</evidence>
<evidence type="ECO:0000256" key="1">
    <source>
        <dbReference type="ARBA" id="ARBA00004604"/>
    </source>
</evidence>
<feature type="compositionally biased region" description="Basic and acidic residues" evidence="9">
    <location>
        <begin position="3512"/>
        <end position="3528"/>
    </location>
</feature>
<keyword evidence="12" id="KW-1185">Reference proteome</keyword>
<feature type="domain" description="AAA+ ATPase" evidence="10">
    <location>
        <begin position="1026"/>
        <end position="1174"/>
    </location>
</feature>
<sequence length="3926" mass="446392">MTKQKKEGRKRKIISEVDEEKEVKREAKVMHDDALDAMDVEPDDNTIGMDTILPTRQTYAEQVAVLLRSYDIVLIDGDVGCGKTFISKHVASLLNLPVRVMQMSDQLDSKSLLGSYECTEVAGHFKWKRSNFHEWLTSAGIIVIEDIDTGNSDVITSLLNISTSRQMILPTGDAVHVHRHCHLIATTQSTRFGCRRNGVLEGVHSRISLPQLTDDELKRLGKTIYPRIGHIVKPICKIFRELEGLYCYGNSRKLTSSDFMRALKRVNIVDDLSSSQAILLELIDVWCICEPSNSRRDLICSTIAPLLSLTKHEVAFSLTMRTPSLSVNEGIVSVGRVSIERRTVIPTERYTKFGQTRGALQLLERMCMSVKMGEAVLLVGESGVGKTSLVQVLADMRGDKLSIVNLGPHSDTDDLITSLRPTSYGRLMEPFIQDFLSLFTRSFDPSKNAKFLHSLEVYLMHQKYDDYLKVVEETAKRILSKRRKSEWADIIVRCRRLKEGMEKGASPFAVQRGIVKEAADEGYWLLIDEINLAPPECLDAIVDALSFSHHPSFRLFACMNPATDTSKRRLPEGIRSKFIEYYVNENDDASDLAKIVSSYLPSSSVGSIDGIVKLYMDAKAMYPLKMSLRTLTRSLVFAGDGRFDNENRCLYEAFSMAFLSNMEGRDKEAMVEMISRAFPCEKNTSMKREKDNSIMIEGYEIERGESLPLEDNGYVITSTVKKNLKEMARIVSSKRLAVLLEGETSAGKTSIVVHLARRSGNVIRRINNHEQTDVQEYLGSYVPDSNGRLVFREGPLVEAVRKGYWVILDELNLAPSDVIETLNRLLDDNRELLIPETNEMIKAHPRFRLFATQNPAGSYAGRKRLSRALLSRFVVLLFPILPLNELSHMVCARCQIAPSAANKMIDVLQKLRLERSLSGLFSSKDGLMTLRDVFRWGNRLSCDEGSDWQAAMLHHGFFLLAGRCRNDMDKKAVMHALQTILKRQIDEKLLFSRESSYFPSHLSFDNVILTFNMRRMLVLAWQAFLRNEAVLVVGETGDGKTRLAQTLGGTNMMTINCHERTECSDLLGRLRPATNGGFEWQDGVVISAMRRGTVLLMDEISLAEDSVLERLNPLFEEKRTILLTDSGAKTEEVTAEKTFNIIATMNPGGDYGKKELSKALRNRFTEIWSCSSFDRSELCSIFAMSVTNESDRVIDTAGIVIDWIDEFYRKFAYALRVAPSVRDIVACAEMWSALCGKGIEKDMALIETVSSVFIDGIPCQMTRSLTNIQDVQHEARTMMERRLSISHQSQIINQLLCCDGVVSLGHLSLPIGPLPSVIPNGFSLRAPTCIENMYRVIRALYINKPVLLEGSPGCGKSSLVMSLASICGYPITRLNLSEQTDLSDLFGSDVPIVDEEGEMSFEWKDGPILKAIKNGEWILLDEMNLASQSILEGLNACFDHRRVLYIAELAKEFCIPSTSSCRFFACQNPRVEGGNRRALPKSFVNRFTNIYTRDLIEEDELAILKEMNCGLSDSTLSGMVKVNVELSKEIWVGGPFSFNLRDINRWMHMISKSKDVGYSFEMVYVKRLRVEMDRERARMILKRIMDIQSHSSPSVISIDNETVRIGPLIVERKLPTIGCSLYPISSQSSTLLAVVNCLSNGWITLMVGPRNIGKRSISDMAAHLLGLPLEVISLSSDTDASELIGSFEQKVDCGSLNRLVEALCALLSPYVESEDMLKDCTNLEKVESKVELMLTCDGITMEVREAVKNLIRRSRRSEMYFEWVDSPFVRAYTQGKCILIENVNECNSAVLDRLNTSLEDGGSLVLSESSGDFIPIKPHPNFRVILSMDSIEGEISRAMRNRSVEIFIDENNGWNGVERDVHTMITCLSGKNTISSELSCALVGLPSRSILFSGRILSHYDEEIVAKLANRSISESCGEMREGVEMPRLDEWCEVEKISEWMLSIWKEAAVNDKLALPLLPLLSSSINMIKSTAWKNQFGNRGVRLVEDIENALPCCRSNHPMDPSFHGDHTVDPLYNLSSSILVQWIRLISSEMEMDECSALSMSRSLSLYEMCSSPFYFNTMESCEKIMRDILESLSRVVKAGQIESESVFPLCISILSLLYSLSRTLSIRTGDSRIKITYSKLKEFIENNARSMELVNLEEWSVPKSIDEFFSRHNDDRVINPFTKKEEVDTLVDCIKSMREMEECTEEEEDSSFFSCLSRFARRIEKTLSLNGSVHHVLCVNTLETGWMRVMECLPWKNEELARNSVICSLLSMDLSYGVSLSSLLSTSPLSFILSSVWQQLGWDCNMSCLSVGNLRDLSLDSFVSQLWRIGANSRRIDNTIRKSVILVGEKERSSHSLMSFGLNVMEKSIPPLSSLDPVIYGEEYRDVLNQQMTIVEGLIQSIDNWRRMMGGQGHMVDETSTHPFLKSLYVARTKLKEKIKKMENGEEKMVYREECKQYSVMCREMHALLKLCSTLNESIKDGKWKDEENLELMSSHVENGRKSTKTYLEDALIRFGSLIDVIGEFWTGVWIVYLSLNMIHNEMSLHSTRLSLKSTVAFPRIIESPYLSWLGPIRNSIVDWGVRACSPLPIDLQCALIEWKVSKGESGLIELEWTKNQWIKWYEKNTTKENTKLFEYREKSMEEKEDMEMEEMFGGMDGMEGVVREDSLIQLLDSFNNNKWEKKKAFEGRNRLIPAIAYLSSLCSQCGVTEKWNNAGLDAALYSFSSVYKTKESMVNVYRETSWNEVKECIDECMTLREKTNELREKWPEVQSLSLIVDSIESLMDTNLSVGQMRMAEKLEKIIADKNPSWVLLLMIQMGDTRLVAQADGRGFSKLEMEESGEEAEEWEKVSDRSHSLEEVVYPLRERLVVWKKMEIITWKTLVDRVKKDCEDRAALLVFPLFNALLSDGRDEDGIVAMASDWISHSSFIDFHQRLKSIDSLAQWARIVGKETMGKELESVVAFFGQLRDKVCGKLKEIVDPIERSMKDLVKIAQYKDLNILSIKASSKKNHIQLFKLVKRLKNEGGSGINGLMDGTMDIEVWRRIDEGRDMEGFNWMDGMGKEEGIVKRAREISKDILKQRNEKLDWNCWIEMSEMIDEVRKHCGTRIEYTGDEKEMESQQGRERNSRQREVAIVIKESQGLGVNSRRGMTVNGEDLSRRSLTQLDPSNHKRKNIIRAVALARSIMIRRGMTPNEQLSTSTRGHFLGMVEYGCHWMIENEQKMDAWKIVQKEMDKFAQGLRNEMDNREEGVETLYHNDVETTVEEMDKLTDELDQLIRSLKVRLTTVPSTTYDLGDDCSSPLSRLSSSSEELPRVSKLIDEFGNMNERILHQVDILHRNGSCGIFQRSVIENASQLVESVLDEWMGRMDECKYWFDEESEVMSHILSLIISSNKRLMIRSSNGESFSLGTDAFLLFIQRLHNNSVDCNEKWNGKGMDTLSLSAFTIGDAKPQEIVSLLSSALQRLSNGHKMDNIDLVFQLLCITRDLLNECVSIHDRCTHAVAITIHRMAELGIVLMEKGYVNTIPREEKTEGGEGNEKEGEGGGMGEGKGCKDVTEEMEETGQIEGLQGDEEEENEGRDNGNNEKNDRPIEMEEDFAKDIEDVDREGESGDDNDDGEEGEDPPMDDGMGEVDDKDEEEIDPHLWDDKDKEVNEKPSMDDDNKGADEETGEMTAREDKNADMKEGEERDEVKDETNEEEKGEDDDIENMDKNDRDDMEDMDDIKGEEERRDDTGGDEVEEEQQMEIENKEVDVDENEDEDEEGENENEESEEIDENKDEDHDDSQISTQMTEELEMENKNEEKEDKKMDVGFGGSDNEDEDEGGKGERNEEERDKRDEEKGDSGREKSDDNKEGKTDKKSRKEENIEMTKKDEEDENEDNEDRERKREIMMEEDLEMEGESEIVEGNEEDGGEERMESMNRQHNDKMVYLFYISFIFFLE</sequence>
<dbReference type="InterPro" id="IPR011704">
    <property type="entry name" value="ATPase_dyneun-rel_AAA"/>
</dbReference>
<keyword evidence="5" id="KW-0547">Nucleotide-binding</keyword>
<name>A0A2A6BI58_PRIPA</name>
<feature type="compositionally biased region" description="Basic and acidic residues" evidence="9">
    <location>
        <begin position="3782"/>
        <end position="3795"/>
    </location>
</feature>
<feature type="domain" description="AAA+ ATPase" evidence="10">
    <location>
        <begin position="734"/>
        <end position="881"/>
    </location>
</feature>
<feature type="domain" description="AAA+ ATPase" evidence="10">
    <location>
        <begin position="1342"/>
        <end position="1497"/>
    </location>
</feature>
<evidence type="ECO:0000256" key="2">
    <source>
        <dbReference type="ARBA" id="ARBA00004642"/>
    </source>
</evidence>
<dbReference type="Gene3D" id="3.40.50.300">
    <property type="entry name" value="P-loop containing nucleotide triphosphate hydrolases"/>
    <property type="match status" value="6"/>
</dbReference>
<dbReference type="EnsemblMetazoa" id="PPA22855.1">
    <property type="protein sequence ID" value="PPA22855.1"/>
    <property type="gene ID" value="WBGene00112409"/>
</dbReference>
<dbReference type="PANTHER" id="PTHR48103">
    <property type="entry name" value="MIDASIN-RELATED"/>
    <property type="match status" value="1"/>
</dbReference>
<reference evidence="12" key="1">
    <citation type="journal article" date="2008" name="Nat. Genet.">
        <title>The Pristionchus pacificus genome provides a unique perspective on nematode lifestyle and parasitism.</title>
        <authorList>
            <person name="Dieterich C."/>
            <person name="Clifton S.W."/>
            <person name="Schuster L.N."/>
            <person name="Chinwalla A."/>
            <person name="Delehaunty K."/>
            <person name="Dinkelacker I."/>
            <person name="Fulton L."/>
            <person name="Fulton R."/>
            <person name="Godfrey J."/>
            <person name="Minx P."/>
            <person name="Mitreva M."/>
            <person name="Roeseler W."/>
            <person name="Tian H."/>
            <person name="Witte H."/>
            <person name="Yang S.P."/>
            <person name="Wilson R.K."/>
            <person name="Sommer R.J."/>
        </authorList>
    </citation>
    <scope>NUCLEOTIDE SEQUENCE [LARGE SCALE GENOMIC DNA]</scope>
    <source>
        <strain evidence="12">PS312</strain>
    </source>
</reference>
<dbReference type="Pfam" id="PF07728">
    <property type="entry name" value="AAA_5"/>
    <property type="match status" value="5"/>
</dbReference>
<feature type="compositionally biased region" description="Basic and acidic residues" evidence="9">
    <location>
        <begin position="3659"/>
        <end position="3680"/>
    </location>
</feature>
<keyword evidence="8" id="KW-0539">Nucleus</keyword>
<dbReference type="InterPro" id="IPR012099">
    <property type="entry name" value="Midasin"/>
</dbReference>
<dbReference type="PIRSF" id="PIRSF010340">
    <property type="entry name" value="Midasin"/>
    <property type="match status" value="1"/>
</dbReference>
<reference evidence="11" key="2">
    <citation type="submission" date="2022-06" db="UniProtKB">
        <authorList>
            <consortium name="EnsemblMetazoa"/>
        </authorList>
    </citation>
    <scope>IDENTIFICATION</scope>
    <source>
        <strain evidence="11">PS312</strain>
    </source>
</reference>
<dbReference type="InterPro" id="IPR041190">
    <property type="entry name" value="Midasin_AAA_lid_5"/>
</dbReference>
<protein>
    <recommendedName>
        <fullName evidence="4">Midasin</fullName>
    </recommendedName>
</protein>
<feature type="compositionally biased region" description="Acidic residues" evidence="9">
    <location>
        <begin position="3588"/>
        <end position="3626"/>
    </location>
</feature>
<feature type="compositionally biased region" description="Acidic residues" evidence="9">
    <location>
        <begin position="3681"/>
        <end position="3693"/>
    </location>
</feature>
<dbReference type="GO" id="GO:0005634">
    <property type="term" value="C:nucleus"/>
    <property type="evidence" value="ECO:0000318"/>
    <property type="project" value="GO_Central"/>
</dbReference>
<feature type="compositionally biased region" description="Basic and acidic residues" evidence="9">
    <location>
        <begin position="3708"/>
        <end position="3719"/>
    </location>
</feature>
<comment type="similarity">
    <text evidence="3">Belongs to the midasin family.</text>
</comment>
<proteinExistence type="inferred from homology"/>
<dbReference type="GO" id="GO:0000027">
    <property type="term" value="P:ribosomal large subunit assembly"/>
    <property type="evidence" value="ECO:0000318"/>
    <property type="project" value="GO_Central"/>
</dbReference>